<feature type="transmembrane region" description="Helical" evidence="1">
    <location>
        <begin position="21"/>
        <end position="39"/>
    </location>
</feature>
<protein>
    <recommendedName>
        <fullName evidence="4">MFS transporter</fullName>
    </recommendedName>
</protein>
<comment type="caution">
    <text evidence="2">The sequence shown here is derived from an EMBL/GenBank/DDBJ whole genome shotgun (WGS) entry which is preliminary data.</text>
</comment>
<reference evidence="2 3" key="1">
    <citation type="submission" date="2023-12" db="EMBL/GenBank/DDBJ databases">
        <title>Marinobacter qingdaonensis sp. nov., isolated from the intertidal sediment of Qingdao, PR China.</title>
        <authorList>
            <person name="Li Y."/>
        </authorList>
    </citation>
    <scope>NUCLEOTIDE SEQUENCE [LARGE SCALE GENOMIC DNA]</scope>
    <source>
        <strain evidence="2 3">ASW11-75</strain>
    </source>
</reference>
<keyword evidence="1" id="KW-0812">Transmembrane</keyword>
<evidence type="ECO:0000313" key="2">
    <source>
        <dbReference type="EMBL" id="MEA1081248.1"/>
    </source>
</evidence>
<keyword evidence="1" id="KW-1133">Transmembrane helix</keyword>
<name>A0ABU5NZK8_9GAMM</name>
<organism evidence="2 3">
    <name type="scientific">Marinobacter qingdaonensis</name>
    <dbReference type="NCBI Taxonomy" id="3108486"/>
    <lineage>
        <taxon>Bacteria</taxon>
        <taxon>Pseudomonadati</taxon>
        <taxon>Pseudomonadota</taxon>
        <taxon>Gammaproteobacteria</taxon>
        <taxon>Pseudomonadales</taxon>
        <taxon>Marinobacteraceae</taxon>
        <taxon>Marinobacter</taxon>
    </lineage>
</organism>
<keyword evidence="1" id="KW-0472">Membrane</keyword>
<dbReference type="EMBL" id="JAYDCJ010000003">
    <property type="protein sequence ID" value="MEA1081248.1"/>
    <property type="molecule type" value="Genomic_DNA"/>
</dbReference>
<keyword evidence="3" id="KW-1185">Reference proteome</keyword>
<evidence type="ECO:0008006" key="4">
    <source>
        <dbReference type="Google" id="ProtNLM"/>
    </source>
</evidence>
<evidence type="ECO:0000256" key="1">
    <source>
        <dbReference type="SAM" id="Phobius"/>
    </source>
</evidence>
<gene>
    <name evidence="2" type="ORF">U5822_11250</name>
</gene>
<evidence type="ECO:0000313" key="3">
    <source>
        <dbReference type="Proteomes" id="UP001305746"/>
    </source>
</evidence>
<dbReference type="Proteomes" id="UP001305746">
    <property type="component" value="Unassembled WGS sequence"/>
</dbReference>
<sequence>MSDRQYTDDEQTLFPTYRRGRVVFAFCLFSIGLCALSYVSTL</sequence>
<dbReference type="RefSeq" id="WP_322855714.1">
    <property type="nucleotide sequence ID" value="NZ_JAYDCJ010000003.1"/>
</dbReference>
<proteinExistence type="predicted"/>
<accession>A0ABU5NZK8</accession>